<evidence type="ECO:0000313" key="2">
    <source>
        <dbReference type="Proteomes" id="UP001054126"/>
    </source>
</evidence>
<dbReference type="Proteomes" id="UP001054126">
    <property type="component" value="Chromosome 8"/>
</dbReference>
<evidence type="ECO:0000313" key="1">
    <source>
        <dbReference type="EMBL" id="WBY56640.1"/>
    </source>
</evidence>
<accession>A0AAF0B4R4</accession>
<name>A0AAF0B4R4_PLAYO</name>
<gene>
    <name evidence="1" type="ORF">Py17XNL_000801692</name>
</gene>
<dbReference type="EMBL" id="CP115532">
    <property type="protein sequence ID" value="WBY56640.1"/>
    <property type="molecule type" value="Genomic_DNA"/>
</dbReference>
<protein>
    <submittedName>
        <fullName evidence="1">Uncharacterized protein</fullName>
    </submittedName>
</protein>
<proteinExistence type="predicted"/>
<dbReference type="SUPFAM" id="SSF50978">
    <property type="entry name" value="WD40 repeat-like"/>
    <property type="match status" value="1"/>
</dbReference>
<reference evidence="1" key="1">
    <citation type="submission" date="2023-01" db="EMBL/GenBank/DDBJ databases">
        <title>Long-Read Genome Assembly and Gene Model Annotations for the Rodent Malaria Parasite Plasmodium yoelii 17XNL.</title>
        <authorList>
            <person name="Mitchell G.J."/>
            <person name="Sebastian A."/>
            <person name="Albert I."/>
            <person name="Lindner S.E."/>
        </authorList>
    </citation>
    <scope>NUCLEOTIDE SEQUENCE</scope>
    <source>
        <strain evidence="1">17XNL clone 1.1</strain>
    </source>
</reference>
<sequence>MVFATISNDCNYICIITFYENNYNVELFNANNKMQKIFRKEIPDTINKVYINYNNKYICVTSQNGSIYILNMKGVFLYKNEILHCLFRKKYIKQKPISINSHFNYYYSKRKRKKILRSTVNSQKKDNEVYENKQKKIKYNKLSRKNSVTFSLNNNKNNQQNDKIFTENNIIINDDKNSLSENLQELYNNNNYFFQKDQEKQNFSLKSKTYINKSEKNEGYTNLHFEKKKEDNYYERNVDNNINKFYGMENIKNKKEHEDVNEIIYLDEYLNEKSNTLEKYKDSKKINFNNYVCTEDCKKDKLLTNEDFIFEEPEYFHNELGIDSQNEIKNSDEEYKRIGIEIVDIYWICMEKENKKDLIEIDNCIYSYDNLNKSNFYDNLHIIYSLDAAFNIICSINLKIIIYKYNILNYFYKNISPNNQFKNNIVYLFKKKFLQKCKEEKKYTFIKYLKSKLDIYNNNSCIESDHNKIMNKRKIQDNLNTSINRYKNLTQLYRPSYINRIGQYSSYYLDVKENIIKKIFNDMIIEMNQSYISSNQNYILINYYINIKKKYLKFSSLNIGMLIRKKKNPAKKIINKKEDNKEKKINVKRSRESFSSCGSKNYDEQNDNSMMIDLVKIYMNKNKLAKFPTYKHKLGVLGIQKINTIDREYKSIEHFALYLLYCFDIFQNIFNIYKRMSYIYSRCDEYKKLYTIYEYILSLNENYKKYYYKDRSIIYFSKYIKNRKEYFDENLYKMFFKKSEKQDFDQFYYLIKKMINENTVCCSCSKKKYLEKKKYEQSEIKSIETSQYFKTKPNIKINFNNYQNKDNNINISRPIKNYSSYTQSFISKMNKGQDKIHENIKNIIKINKENRYTNSFANISKYIDEKNVQNNCNKKTCLSNGIMKRYSEQKNINSARAETKNNITIKNKNEIKRNVSKPILEIKEKNDQVKKNTNWVRNGKVERASNIPPRGGEDVYIDADTDTDADAATDADADVGRDNRFALNKINKNEKQTTNTVLALNPVDDISSCCFSSGNSTIYESDKSSEEDQSDEIYSSVSEQELEKCFLKNRKFIIKDDKTICEDCENILKNNILLHTFEKFELNYEIPKKKKKIAQKKIYSSLIKDIYTMYREKKCPINILLLLQEINDKELENNLIHLQYILHFFEKTFLQNISDYLNNLFKIINVCKGLVTQYNCHCKKEMNKLYNAALYCRKKFESFYKLKTPLNIYYLVIELLVFISKNIYFENFPHYKKTFSNYRYVDLLNSYNIFKNNKMNFSCLDKYLHINSIKAHKFYIALNQLRISLINILRSFSNNNNNNNNFSILYNLSILNVPPNKFHFITLPKNKEKYHSCNNYSYFDDILYNNQNKLYPFYICTCDTYSFISIKKYIQTNKTFMLIQREFININLYPLRLLNIIVISKNMFYIFTEKDKKLNITSIKVKYDGSQKKILNNGEDMREISNLSVLNCSSLETYFPNADSYNIKIQILYVRQNKKHICLLFMYILFRASAYMYGTHTLFLPNLKNEKKEKKEKNKKNEYAA</sequence>
<organism evidence="1 2">
    <name type="scientific">Plasmodium yoelii yoelii</name>
    <dbReference type="NCBI Taxonomy" id="73239"/>
    <lineage>
        <taxon>Eukaryota</taxon>
        <taxon>Sar</taxon>
        <taxon>Alveolata</taxon>
        <taxon>Apicomplexa</taxon>
        <taxon>Aconoidasida</taxon>
        <taxon>Haemosporida</taxon>
        <taxon>Plasmodiidae</taxon>
        <taxon>Plasmodium</taxon>
        <taxon>Plasmodium (Vinckeia)</taxon>
    </lineage>
</organism>
<dbReference type="InterPro" id="IPR036322">
    <property type="entry name" value="WD40_repeat_dom_sf"/>
</dbReference>